<evidence type="ECO:0000313" key="1">
    <source>
        <dbReference type="EMBL" id="KAH3678922.1"/>
    </source>
</evidence>
<sequence length="160" mass="17508">MFVAGSIFVELAKPFLVCCNSLMFGLRVSRLSLITAWNSFSVVIGVRASMMEDGMNLESTPDETEVESVSEPLLLLAVAAVPLISKPVYSLSALEEPMSTNSLSRFIRMVLWLMKNCLSFSKCASIATADSLYILNDSVLYLASTLFLSNCLVNFNLVNS</sequence>
<evidence type="ECO:0000313" key="2">
    <source>
        <dbReference type="Proteomes" id="UP000774326"/>
    </source>
</evidence>
<gene>
    <name evidence="1" type="ORF">WICPIJ_008786</name>
</gene>
<keyword evidence="2" id="KW-1185">Reference proteome</keyword>
<dbReference type="AlphaFoldDB" id="A0A9P8PVH9"/>
<reference evidence="1" key="2">
    <citation type="submission" date="2021-01" db="EMBL/GenBank/DDBJ databases">
        <authorList>
            <person name="Schikora-Tamarit M.A."/>
        </authorList>
    </citation>
    <scope>NUCLEOTIDE SEQUENCE</scope>
    <source>
        <strain evidence="1">CBS2887</strain>
    </source>
</reference>
<comment type="caution">
    <text evidence="1">The sequence shown here is derived from an EMBL/GenBank/DDBJ whole genome shotgun (WGS) entry which is preliminary data.</text>
</comment>
<organism evidence="1 2">
    <name type="scientific">Wickerhamomyces pijperi</name>
    <name type="common">Yeast</name>
    <name type="synonym">Pichia pijperi</name>
    <dbReference type="NCBI Taxonomy" id="599730"/>
    <lineage>
        <taxon>Eukaryota</taxon>
        <taxon>Fungi</taxon>
        <taxon>Dikarya</taxon>
        <taxon>Ascomycota</taxon>
        <taxon>Saccharomycotina</taxon>
        <taxon>Saccharomycetes</taxon>
        <taxon>Phaffomycetales</taxon>
        <taxon>Wickerhamomycetaceae</taxon>
        <taxon>Wickerhamomyces</taxon>
    </lineage>
</organism>
<reference evidence="1" key="1">
    <citation type="journal article" date="2021" name="Open Biol.">
        <title>Shared evolutionary footprints suggest mitochondrial oxidative damage underlies multiple complex I losses in fungi.</title>
        <authorList>
            <person name="Schikora-Tamarit M.A."/>
            <person name="Marcet-Houben M."/>
            <person name="Nosek J."/>
            <person name="Gabaldon T."/>
        </authorList>
    </citation>
    <scope>NUCLEOTIDE SEQUENCE</scope>
    <source>
        <strain evidence="1">CBS2887</strain>
    </source>
</reference>
<protein>
    <submittedName>
        <fullName evidence="1">Uncharacterized protein</fullName>
    </submittedName>
</protein>
<name>A0A9P8PVH9_WICPI</name>
<dbReference type="Proteomes" id="UP000774326">
    <property type="component" value="Unassembled WGS sequence"/>
</dbReference>
<accession>A0A9P8PVH9</accession>
<dbReference type="EMBL" id="JAEUBG010005048">
    <property type="protein sequence ID" value="KAH3678922.1"/>
    <property type="molecule type" value="Genomic_DNA"/>
</dbReference>
<proteinExistence type="predicted"/>